<keyword evidence="1" id="KW-0812">Transmembrane</keyword>
<dbReference type="KEGG" id="cvn:111132214"/>
<feature type="signal peptide" evidence="2">
    <location>
        <begin position="1"/>
        <end position="23"/>
    </location>
</feature>
<proteinExistence type="predicted"/>
<evidence type="ECO:0000313" key="4">
    <source>
        <dbReference type="RefSeq" id="XP_022335706.1"/>
    </source>
</evidence>
<dbReference type="OrthoDB" id="6159364at2759"/>
<dbReference type="GeneID" id="111132214"/>
<dbReference type="Gene3D" id="2.170.300.10">
    <property type="entry name" value="Tie2 ligand-binding domain superfamily"/>
    <property type="match status" value="1"/>
</dbReference>
<organism evidence="3 5">
    <name type="scientific">Crassostrea virginica</name>
    <name type="common">Eastern oyster</name>
    <dbReference type="NCBI Taxonomy" id="6565"/>
    <lineage>
        <taxon>Eukaryota</taxon>
        <taxon>Metazoa</taxon>
        <taxon>Spiralia</taxon>
        <taxon>Lophotrochozoa</taxon>
        <taxon>Mollusca</taxon>
        <taxon>Bivalvia</taxon>
        <taxon>Autobranchia</taxon>
        <taxon>Pteriomorphia</taxon>
        <taxon>Ostreida</taxon>
        <taxon>Ostreoidea</taxon>
        <taxon>Ostreidae</taxon>
        <taxon>Crassostrea</taxon>
    </lineage>
</organism>
<evidence type="ECO:0000313" key="5">
    <source>
        <dbReference type="RefSeq" id="XP_022335707.1"/>
    </source>
</evidence>
<reference evidence="4 5" key="1">
    <citation type="submission" date="2025-04" db="UniProtKB">
        <authorList>
            <consortium name="RefSeq"/>
        </authorList>
    </citation>
    <scope>IDENTIFICATION</scope>
    <source>
        <tissue evidence="4 5">Whole sample</tissue>
    </source>
</reference>
<sequence length="323" mass="35739">MINISDIFISLLVLFQTSRVCYAKCSGYENLECCPDTFWNPDKNSCDRCPAGYLGVNCSARCSPPSYGKDCQLWCSCRPSEICHWLQGCVATQTEGTTASQTTLVTTARNTQTMAESTRPTPSTRTTSELNLTIAVTHSKSYTSPKLYKYPDTGTWQNNVNFLNSPMQLGILLLCVVFLVLFAVFVGTQIRQKCVNNDLSRSHNIYGYNPHIKSYDVINPEHSPDVGNVSQVKAITPPGQSDEHYIEIDSENIPKKRKIPNIKIHLQGEEATSPDRTSPKYLEVVGSPKNSFSGDHGNPLPACGSNAYMSECTQPKQLYLSAV</sequence>
<keyword evidence="3" id="KW-1185">Reference proteome</keyword>
<dbReference type="Proteomes" id="UP000694844">
    <property type="component" value="Chromosome 5"/>
</dbReference>
<evidence type="ECO:0000313" key="3">
    <source>
        <dbReference type="Proteomes" id="UP000694844"/>
    </source>
</evidence>
<evidence type="ECO:0000256" key="1">
    <source>
        <dbReference type="SAM" id="Phobius"/>
    </source>
</evidence>
<keyword evidence="2" id="KW-0732">Signal</keyword>
<protein>
    <submittedName>
        <fullName evidence="4 5">Uncharacterized protein LOC111132214 isoform X1</fullName>
    </submittedName>
</protein>
<feature type="chain" id="PRO_5044666397" evidence="2">
    <location>
        <begin position="24"/>
        <end position="323"/>
    </location>
</feature>
<feature type="transmembrane region" description="Helical" evidence="1">
    <location>
        <begin position="167"/>
        <end position="186"/>
    </location>
</feature>
<evidence type="ECO:0000256" key="2">
    <source>
        <dbReference type="SAM" id="SignalP"/>
    </source>
</evidence>
<keyword evidence="1" id="KW-1133">Transmembrane helix</keyword>
<dbReference type="RefSeq" id="XP_022335707.1">
    <property type="nucleotide sequence ID" value="XM_022479999.1"/>
</dbReference>
<name>A0A8B8E544_CRAVI</name>
<dbReference type="RefSeq" id="XP_022335706.1">
    <property type="nucleotide sequence ID" value="XM_022479998.1"/>
</dbReference>
<gene>
    <name evidence="4 5" type="primary">LOC111132214</name>
</gene>
<keyword evidence="1" id="KW-0472">Membrane</keyword>
<accession>A0A8B8E544</accession>
<dbReference type="AlphaFoldDB" id="A0A8B8E544"/>